<comment type="similarity">
    <text evidence="1">Belongs to the NAD(P)H dehydrogenase (quinone) family.</text>
</comment>
<feature type="domain" description="Flavodoxin-like fold" evidence="3">
    <location>
        <begin position="1"/>
        <end position="176"/>
    </location>
</feature>
<evidence type="ECO:0000256" key="1">
    <source>
        <dbReference type="ARBA" id="ARBA00006252"/>
    </source>
</evidence>
<comment type="caution">
    <text evidence="4">The sequence shown here is derived from an EMBL/GenBank/DDBJ whole genome shotgun (WGS) entry which is preliminary data.</text>
</comment>
<reference evidence="4" key="2">
    <citation type="journal article" date="2021" name="PeerJ">
        <title>Extensive microbial diversity within the chicken gut microbiome revealed by metagenomics and culture.</title>
        <authorList>
            <person name="Gilroy R."/>
            <person name="Ravi A."/>
            <person name="Getino M."/>
            <person name="Pursley I."/>
            <person name="Horton D.L."/>
            <person name="Alikhan N.F."/>
            <person name="Baker D."/>
            <person name="Gharbi K."/>
            <person name="Hall N."/>
            <person name="Watson M."/>
            <person name="Adriaenssens E.M."/>
            <person name="Foster-Nyarko E."/>
            <person name="Jarju S."/>
            <person name="Secka A."/>
            <person name="Antonio M."/>
            <person name="Oren A."/>
            <person name="Chaudhuri R.R."/>
            <person name="La Ragione R."/>
            <person name="Hildebrand F."/>
            <person name="Pallen M.J."/>
        </authorList>
    </citation>
    <scope>NUCLEOTIDE SEQUENCE</scope>
    <source>
        <strain evidence="4">CHK158-818</strain>
    </source>
</reference>
<evidence type="ECO:0000313" key="4">
    <source>
        <dbReference type="EMBL" id="HIU54717.1"/>
    </source>
</evidence>
<dbReference type="PANTHER" id="PTHR10204">
    <property type="entry name" value="NAD P H OXIDOREDUCTASE-RELATED"/>
    <property type="match status" value="1"/>
</dbReference>
<dbReference type="Proteomes" id="UP000824112">
    <property type="component" value="Unassembled WGS sequence"/>
</dbReference>
<keyword evidence="2" id="KW-0560">Oxidoreductase</keyword>
<evidence type="ECO:0000313" key="5">
    <source>
        <dbReference type="Proteomes" id="UP000824112"/>
    </source>
</evidence>
<organism evidence="4 5">
    <name type="scientific">Candidatus Gallibacteroides avistercoris</name>
    <dbReference type="NCBI Taxonomy" id="2840833"/>
    <lineage>
        <taxon>Bacteria</taxon>
        <taxon>Pseudomonadati</taxon>
        <taxon>Bacteroidota</taxon>
        <taxon>Bacteroidia</taxon>
        <taxon>Bacteroidales</taxon>
        <taxon>Bacteroidaceae</taxon>
        <taxon>Bacteroidaceae incertae sedis</taxon>
        <taxon>Candidatus Gallibacteroides</taxon>
    </lineage>
</organism>
<dbReference type="GO" id="GO:0003955">
    <property type="term" value="F:NAD(P)H dehydrogenase (quinone) activity"/>
    <property type="evidence" value="ECO:0007669"/>
    <property type="project" value="TreeGrafter"/>
</dbReference>
<evidence type="ECO:0000259" key="3">
    <source>
        <dbReference type="Pfam" id="PF02525"/>
    </source>
</evidence>
<gene>
    <name evidence="4" type="ORF">IAB03_02785</name>
</gene>
<dbReference type="Pfam" id="PF02525">
    <property type="entry name" value="Flavodoxin_2"/>
    <property type="match status" value="1"/>
</dbReference>
<accession>A0A9D1M734</accession>
<dbReference type="AlphaFoldDB" id="A0A9D1M734"/>
<dbReference type="GO" id="GO:0005829">
    <property type="term" value="C:cytosol"/>
    <property type="evidence" value="ECO:0007669"/>
    <property type="project" value="TreeGrafter"/>
</dbReference>
<dbReference type="InterPro" id="IPR051545">
    <property type="entry name" value="NAD(P)H_dehydrogenase_qn"/>
</dbReference>
<dbReference type="InterPro" id="IPR029039">
    <property type="entry name" value="Flavoprotein-like_sf"/>
</dbReference>
<name>A0A9D1M734_9BACT</name>
<dbReference type="PANTHER" id="PTHR10204:SF34">
    <property type="entry name" value="NAD(P)H DEHYDROGENASE [QUINONE] 1 ISOFORM 1"/>
    <property type="match status" value="1"/>
</dbReference>
<protein>
    <submittedName>
        <fullName evidence="4">NAD(P)H-dependent oxidoreductase</fullName>
    </submittedName>
</protein>
<evidence type="ECO:0000256" key="2">
    <source>
        <dbReference type="ARBA" id="ARBA00023002"/>
    </source>
</evidence>
<sequence length="202" mass="23056">MNHLIVCAHPEGKSFCHTLTQRVTSSFKMQGGHVAVSDLYAMSFNPVLSDIDMAMTGWEPFGSDIRTEQNKINCGDTITFISPLWWNGFPAILKGYFDRVFREGFAYDNINGEKQGLLTDKKFLFILTTPQEESILRKNGSLDAFTRLIQNEIADSCGVTQCEVYFLCGISDLSDYRKKNILKEVEIIARTFACEEEQHYYF</sequence>
<proteinExistence type="inferred from homology"/>
<reference evidence="4" key="1">
    <citation type="submission" date="2020-10" db="EMBL/GenBank/DDBJ databases">
        <authorList>
            <person name="Gilroy R."/>
        </authorList>
    </citation>
    <scope>NUCLEOTIDE SEQUENCE</scope>
    <source>
        <strain evidence="4">CHK158-818</strain>
    </source>
</reference>
<dbReference type="Gene3D" id="3.40.50.360">
    <property type="match status" value="1"/>
</dbReference>
<dbReference type="EMBL" id="DVNA01000060">
    <property type="protein sequence ID" value="HIU54717.1"/>
    <property type="molecule type" value="Genomic_DNA"/>
</dbReference>
<dbReference type="InterPro" id="IPR003680">
    <property type="entry name" value="Flavodoxin_fold"/>
</dbReference>
<dbReference type="SUPFAM" id="SSF52218">
    <property type="entry name" value="Flavoproteins"/>
    <property type="match status" value="1"/>
</dbReference>